<evidence type="ECO:0000256" key="1">
    <source>
        <dbReference type="SAM" id="SignalP"/>
    </source>
</evidence>
<dbReference type="AlphaFoldDB" id="A0A3N1H031"/>
<dbReference type="EMBL" id="RJKM01000001">
    <property type="protein sequence ID" value="ROP35901.1"/>
    <property type="molecule type" value="Genomic_DNA"/>
</dbReference>
<keyword evidence="3" id="KW-0121">Carboxypeptidase</keyword>
<reference evidence="3 4" key="1">
    <citation type="submission" date="2018-11" db="EMBL/GenBank/DDBJ databases">
        <title>Sequencing the genomes of 1000 actinobacteria strains.</title>
        <authorList>
            <person name="Klenk H.-P."/>
        </authorList>
    </citation>
    <scope>NUCLEOTIDE SEQUENCE [LARGE SCALE GENOMIC DNA]</scope>
    <source>
        <strain evidence="3 4">DSM 44231</strain>
    </source>
</reference>
<accession>A0A3N1H031</accession>
<evidence type="ECO:0000313" key="3">
    <source>
        <dbReference type="EMBL" id="ROP35901.1"/>
    </source>
</evidence>
<evidence type="ECO:0000313" key="4">
    <source>
        <dbReference type="Proteomes" id="UP000268727"/>
    </source>
</evidence>
<dbReference type="InterPro" id="IPR001466">
    <property type="entry name" value="Beta-lactam-related"/>
</dbReference>
<organism evidence="3 4">
    <name type="scientific">Saccharothrix texasensis</name>
    <dbReference type="NCBI Taxonomy" id="103734"/>
    <lineage>
        <taxon>Bacteria</taxon>
        <taxon>Bacillati</taxon>
        <taxon>Actinomycetota</taxon>
        <taxon>Actinomycetes</taxon>
        <taxon>Pseudonocardiales</taxon>
        <taxon>Pseudonocardiaceae</taxon>
        <taxon>Saccharothrix</taxon>
    </lineage>
</organism>
<dbReference type="OrthoDB" id="503788at2"/>
<keyword evidence="1" id="KW-0732">Signal</keyword>
<comment type="caution">
    <text evidence="3">The sequence shown here is derived from an EMBL/GenBank/DDBJ whole genome shotgun (WGS) entry which is preliminary data.</text>
</comment>
<sequence length="389" mass="41443">MNRVVRRAVALAAGTVLFTGAAVTSAAAVPSSRAGLRAALDGAVAVGSPGAFAGVLDADGQWYGHSGVGSLAERGAPRPRGQFRAGSITKTVVATAVLQLVGEGRVRLEDRVQDRLPGLLPYAEPITVRQLLQHTSGIPFTERWDTPAEIDSTRWRHQTPDETIREGTEGKPLSFPPGRGAEYSNTNYAVLGKLVEELTGRSLHSELQRRVLDRAGMRDSYLPYRHPRVDRPAARGYEWLHGPDAAPTDVTDYEMSRFWGSGNLVSTVDDLNRFFRALLAGGLVPAAQAAEMRGTVPSGIAGLEFGLGLMRIPLPPGCAAPEIWGFNGSVPGYHTWTMHSPDARRQVTVVVTANLTSPPAQDAALGAVFAEFCPAGQQVASRPGAAPSR</sequence>
<dbReference type="SUPFAM" id="SSF56601">
    <property type="entry name" value="beta-lactamase/transpeptidase-like"/>
    <property type="match status" value="1"/>
</dbReference>
<feature type="signal peptide" evidence="1">
    <location>
        <begin position="1"/>
        <end position="21"/>
    </location>
</feature>
<dbReference type="RefSeq" id="WP_123741964.1">
    <property type="nucleotide sequence ID" value="NZ_RJKM01000001.1"/>
</dbReference>
<protein>
    <submittedName>
        <fullName evidence="3">D-alanyl-D-alanine carboxypeptidase</fullName>
    </submittedName>
</protein>
<dbReference type="Gene3D" id="3.40.710.10">
    <property type="entry name" value="DD-peptidase/beta-lactamase superfamily"/>
    <property type="match status" value="1"/>
</dbReference>
<name>A0A3N1H031_9PSEU</name>
<keyword evidence="3" id="KW-0378">Hydrolase</keyword>
<feature type="chain" id="PRO_5038361089" evidence="1">
    <location>
        <begin position="22"/>
        <end position="389"/>
    </location>
</feature>
<dbReference type="PANTHER" id="PTHR46825:SF7">
    <property type="entry name" value="D-ALANYL-D-ALANINE CARBOXYPEPTIDASE"/>
    <property type="match status" value="1"/>
</dbReference>
<proteinExistence type="predicted"/>
<dbReference type="Pfam" id="PF00144">
    <property type="entry name" value="Beta-lactamase"/>
    <property type="match status" value="1"/>
</dbReference>
<dbReference type="GO" id="GO:0004180">
    <property type="term" value="F:carboxypeptidase activity"/>
    <property type="evidence" value="ECO:0007669"/>
    <property type="project" value="UniProtKB-KW"/>
</dbReference>
<dbReference type="InterPro" id="IPR012338">
    <property type="entry name" value="Beta-lactam/transpept-like"/>
</dbReference>
<keyword evidence="4" id="KW-1185">Reference proteome</keyword>
<dbReference type="Proteomes" id="UP000268727">
    <property type="component" value="Unassembled WGS sequence"/>
</dbReference>
<feature type="domain" description="Beta-lactamase-related" evidence="2">
    <location>
        <begin position="42"/>
        <end position="362"/>
    </location>
</feature>
<keyword evidence="3" id="KW-0645">Protease</keyword>
<dbReference type="InterPro" id="IPR050491">
    <property type="entry name" value="AmpC-like"/>
</dbReference>
<evidence type="ECO:0000259" key="2">
    <source>
        <dbReference type="Pfam" id="PF00144"/>
    </source>
</evidence>
<dbReference type="PANTHER" id="PTHR46825">
    <property type="entry name" value="D-ALANYL-D-ALANINE-CARBOXYPEPTIDASE/ENDOPEPTIDASE AMPH"/>
    <property type="match status" value="1"/>
</dbReference>
<gene>
    <name evidence="3" type="ORF">EDD40_1159</name>
</gene>